<evidence type="ECO:0000313" key="4">
    <source>
        <dbReference type="EMBL" id="MBR0662223.1"/>
    </source>
</evidence>
<dbReference type="SUPFAM" id="SSF51735">
    <property type="entry name" value="NAD(P)-binding Rossmann-fold domains"/>
    <property type="match status" value="1"/>
</dbReference>
<organism evidence="4 7">
    <name type="scientific">Neoroseomonas oryzicola</name>
    <dbReference type="NCBI Taxonomy" id="535904"/>
    <lineage>
        <taxon>Bacteria</taxon>
        <taxon>Pseudomonadati</taxon>
        <taxon>Pseudomonadota</taxon>
        <taxon>Alphaproteobacteria</taxon>
        <taxon>Acetobacterales</taxon>
        <taxon>Acetobacteraceae</taxon>
        <taxon>Neoroseomonas</taxon>
    </lineage>
</organism>
<accession>A0A9X9WPG3</accession>
<dbReference type="PANTHER" id="PTHR43401">
    <property type="entry name" value="L-THREONINE 3-DEHYDROGENASE"/>
    <property type="match status" value="1"/>
</dbReference>
<dbReference type="SUPFAM" id="SSF50129">
    <property type="entry name" value="GroES-like"/>
    <property type="match status" value="1"/>
</dbReference>
<evidence type="ECO:0000256" key="1">
    <source>
        <dbReference type="ARBA" id="ARBA00023002"/>
    </source>
</evidence>
<feature type="domain" description="Alcohol dehydrogenase-like N-terminal" evidence="3">
    <location>
        <begin position="24"/>
        <end position="128"/>
    </location>
</feature>
<name>A0A9X9WPG3_9PROT</name>
<gene>
    <name evidence="5" type="ORF">GWK15_07270</name>
    <name evidence="4" type="ORF">GXW75_23420</name>
</gene>
<dbReference type="Pfam" id="PF08240">
    <property type="entry name" value="ADH_N"/>
    <property type="match status" value="1"/>
</dbReference>
<dbReference type="EMBL" id="JAAEDK010000086">
    <property type="protein sequence ID" value="MBR0662223.1"/>
    <property type="molecule type" value="Genomic_DNA"/>
</dbReference>
<protein>
    <submittedName>
        <fullName evidence="4">Alcohol dehydrogenase catalytic domain-containing protein</fullName>
    </submittedName>
</protein>
<dbReference type="InterPro" id="IPR036291">
    <property type="entry name" value="NAD(P)-bd_dom_sf"/>
</dbReference>
<dbReference type="Pfam" id="PF00107">
    <property type="entry name" value="ADH_zinc_N"/>
    <property type="match status" value="1"/>
</dbReference>
<dbReference type="RefSeq" id="WP_168040629.1">
    <property type="nucleotide sequence ID" value="NZ_JAAEDK010000086.1"/>
</dbReference>
<dbReference type="AlphaFoldDB" id="A0A9X9WPG3"/>
<feature type="domain" description="Alcohol dehydrogenase-like C-terminal" evidence="2">
    <location>
        <begin position="171"/>
        <end position="289"/>
    </location>
</feature>
<evidence type="ECO:0000313" key="5">
    <source>
        <dbReference type="EMBL" id="NKE16737.1"/>
    </source>
</evidence>
<dbReference type="GO" id="GO:0016491">
    <property type="term" value="F:oxidoreductase activity"/>
    <property type="evidence" value="ECO:0007669"/>
    <property type="project" value="UniProtKB-KW"/>
</dbReference>
<keyword evidence="1" id="KW-0560">Oxidoreductase</keyword>
<reference evidence="5 6" key="2">
    <citation type="submission" date="2020-02" db="EMBL/GenBank/DDBJ databases">
        <authorList>
            <person name="Sun Q."/>
            <person name="Inoue M."/>
        </authorList>
    </citation>
    <scope>NUCLEOTIDE SEQUENCE [LARGE SCALE GENOMIC DNA]</scope>
    <source>
        <strain evidence="5 6">KCTC 22478</strain>
    </source>
</reference>
<dbReference type="InterPro" id="IPR011032">
    <property type="entry name" value="GroES-like_sf"/>
</dbReference>
<proteinExistence type="predicted"/>
<sequence>MKALVQTAPNALIYRDEPEPAPAPGEAIIRVEAVGICGSDMHAIHGHDARRPVPIILGHEAAGRVLTGRLAGKRVAVNPLVVPLDCPFAREGRPHLSPRREILSMPPRPGAFAEFLRAPEENLVEIPEDVPAAKAALAEPVAVSFHAVHHGARLLGRPLPAARCAVLGGGAIGLAAALVLVQAGAGEVWLIEPNLARRETALRAGVALARAPGESPEDASCDLVVDAVGAAATRAAACRLARPGGVIVHAGLLPGAEGLDVRRLTLQEITFTGTYCYTPEEFRTVVGLLVTGRLGALDWLEARPLAEGARAVADIDAGVVAAAKLVLIP</sequence>
<dbReference type="Proteomes" id="UP000746741">
    <property type="component" value="Unassembled WGS sequence"/>
</dbReference>
<comment type="caution">
    <text evidence="4">The sequence shown here is derived from an EMBL/GenBank/DDBJ whole genome shotgun (WGS) entry which is preliminary data.</text>
</comment>
<dbReference type="Proteomes" id="UP001138708">
    <property type="component" value="Unassembled WGS sequence"/>
</dbReference>
<dbReference type="Gene3D" id="3.40.50.720">
    <property type="entry name" value="NAD(P)-binding Rossmann-like Domain"/>
    <property type="match status" value="1"/>
</dbReference>
<evidence type="ECO:0000259" key="3">
    <source>
        <dbReference type="Pfam" id="PF08240"/>
    </source>
</evidence>
<reference evidence="4" key="1">
    <citation type="submission" date="2020-01" db="EMBL/GenBank/DDBJ databases">
        <authorList>
            <person name="Rat A."/>
        </authorList>
    </citation>
    <scope>NUCLEOTIDE SEQUENCE</scope>
    <source>
        <strain evidence="4">LMG 31161</strain>
    </source>
</reference>
<reference evidence="4" key="3">
    <citation type="journal article" date="2021" name="Syst. Appl. Microbiol.">
        <title>Roseomonas hellenica sp. nov., isolated from roots of wild-growing Alkanna tinctoria.</title>
        <authorList>
            <person name="Rat A."/>
            <person name="Naranjo H.D."/>
            <person name="Lebbe L."/>
            <person name="Cnockaert M."/>
            <person name="Krigas N."/>
            <person name="Grigoriadou K."/>
            <person name="Maloupa E."/>
            <person name="Willems A."/>
        </authorList>
    </citation>
    <scope>NUCLEOTIDE SEQUENCE</scope>
    <source>
        <strain evidence="4">LMG 31161</strain>
    </source>
</reference>
<keyword evidence="6" id="KW-1185">Reference proteome</keyword>
<evidence type="ECO:0000313" key="7">
    <source>
        <dbReference type="Proteomes" id="UP001138708"/>
    </source>
</evidence>
<dbReference type="EMBL" id="JAAVUP010000002">
    <property type="protein sequence ID" value="NKE16737.1"/>
    <property type="molecule type" value="Genomic_DNA"/>
</dbReference>
<dbReference type="InterPro" id="IPR013149">
    <property type="entry name" value="ADH-like_C"/>
</dbReference>
<dbReference type="Gene3D" id="3.90.180.10">
    <property type="entry name" value="Medium-chain alcohol dehydrogenases, catalytic domain"/>
    <property type="match status" value="1"/>
</dbReference>
<dbReference type="PANTHER" id="PTHR43401:SF2">
    <property type="entry name" value="L-THREONINE 3-DEHYDROGENASE"/>
    <property type="match status" value="1"/>
</dbReference>
<evidence type="ECO:0000259" key="2">
    <source>
        <dbReference type="Pfam" id="PF00107"/>
    </source>
</evidence>
<evidence type="ECO:0000313" key="6">
    <source>
        <dbReference type="Proteomes" id="UP000746741"/>
    </source>
</evidence>
<dbReference type="InterPro" id="IPR050129">
    <property type="entry name" value="Zn_alcohol_dh"/>
</dbReference>
<dbReference type="InterPro" id="IPR013154">
    <property type="entry name" value="ADH-like_N"/>
</dbReference>